<dbReference type="EMBL" id="QVLV01000008">
    <property type="protein sequence ID" value="RGE59754.1"/>
    <property type="molecule type" value="Genomic_DNA"/>
</dbReference>
<dbReference type="Gene3D" id="3.40.630.30">
    <property type="match status" value="1"/>
</dbReference>
<dbReference type="InterPro" id="IPR000182">
    <property type="entry name" value="GNAT_dom"/>
</dbReference>
<sequence>MLVNQPLLLQACLDGKFGTIFEYGRSCVCEAGFIYLLGEAEEGILSELKNRWNNRMFICMTRQWEEALLTSYPGMVHVTRYQMKYEPGSTDEKVLCRYMEMLPHEYRLTMFDRTVFEQKPFMHASTYSSYEDFQRNASGAVVWYQGQIVSSASSFLSWENQLELDIVTAKEHRRKGLGIACASAMLLDCKARGLDVHWDAQNPASRSLAEKMGYRLDCTYQAYSFMAPEEP</sequence>
<dbReference type="PANTHER" id="PTHR31143:SF2">
    <property type="entry name" value="FR47-LIKE DOMAIN-CONTAINING PROTEIN-RELATED"/>
    <property type="match status" value="1"/>
</dbReference>
<dbReference type="AlphaFoldDB" id="A0A3E3I3T2"/>
<dbReference type="InterPro" id="IPR027365">
    <property type="entry name" value="GNAT_acetyltra_YdfB-like"/>
</dbReference>
<dbReference type="Pfam" id="PF12746">
    <property type="entry name" value="GNAT_acetyltran"/>
    <property type="match status" value="1"/>
</dbReference>
<dbReference type="PANTHER" id="PTHR31143">
    <property type="match status" value="1"/>
</dbReference>
<gene>
    <name evidence="2" type="ORF">DXC51_13185</name>
</gene>
<dbReference type="CDD" id="cd04301">
    <property type="entry name" value="NAT_SF"/>
    <property type="match status" value="1"/>
</dbReference>
<comment type="caution">
    <text evidence="2">The sequence shown here is derived from an EMBL/GenBank/DDBJ whole genome shotgun (WGS) entry which is preliminary data.</text>
</comment>
<dbReference type="GeneID" id="97987799"/>
<evidence type="ECO:0000313" key="2">
    <source>
        <dbReference type="EMBL" id="RGE59754.1"/>
    </source>
</evidence>
<reference evidence="2" key="1">
    <citation type="submission" date="2018-08" db="EMBL/GenBank/DDBJ databases">
        <title>A genome reference for cultivated species of the human gut microbiota.</title>
        <authorList>
            <person name="Zou Y."/>
            <person name="Xue W."/>
            <person name="Luo G."/>
        </authorList>
    </citation>
    <scope>NUCLEOTIDE SEQUENCE [LARGE SCALE GENOMIC DNA]</scope>
    <source>
        <strain evidence="2">TF05-5AC</strain>
    </source>
</reference>
<dbReference type="Proteomes" id="UP000260812">
    <property type="component" value="Unassembled WGS sequence"/>
</dbReference>
<dbReference type="SUPFAM" id="SSF55729">
    <property type="entry name" value="Acyl-CoA N-acyltransferases (Nat)"/>
    <property type="match status" value="1"/>
</dbReference>
<feature type="domain" description="N-acetyltransferase" evidence="1">
    <location>
        <begin position="99"/>
        <end position="231"/>
    </location>
</feature>
<dbReference type="PROSITE" id="PS51186">
    <property type="entry name" value="GNAT"/>
    <property type="match status" value="1"/>
</dbReference>
<proteinExistence type="predicted"/>
<evidence type="ECO:0000313" key="3">
    <source>
        <dbReference type="Proteomes" id="UP000260812"/>
    </source>
</evidence>
<protein>
    <submittedName>
        <fullName evidence="2">GNAT family N-acetyltransferase</fullName>
    </submittedName>
</protein>
<keyword evidence="2" id="KW-0808">Transferase</keyword>
<keyword evidence="3" id="KW-1185">Reference proteome</keyword>
<organism evidence="2 3">
    <name type="scientific">Eisenbergiella massiliensis</name>
    <dbReference type="NCBI Taxonomy" id="1720294"/>
    <lineage>
        <taxon>Bacteria</taxon>
        <taxon>Bacillati</taxon>
        <taxon>Bacillota</taxon>
        <taxon>Clostridia</taxon>
        <taxon>Lachnospirales</taxon>
        <taxon>Lachnospiraceae</taxon>
        <taxon>Eisenbergiella</taxon>
    </lineage>
</organism>
<dbReference type="InterPro" id="IPR016181">
    <property type="entry name" value="Acyl_CoA_acyltransferase"/>
</dbReference>
<name>A0A3E3I3T2_9FIRM</name>
<dbReference type="RefSeq" id="WP_021635087.1">
    <property type="nucleotide sequence ID" value="NZ_CANNOQ010000146.1"/>
</dbReference>
<dbReference type="GO" id="GO:0016747">
    <property type="term" value="F:acyltransferase activity, transferring groups other than amino-acyl groups"/>
    <property type="evidence" value="ECO:0007669"/>
    <property type="project" value="InterPro"/>
</dbReference>
<accession>A0A3E3I3T2</accession>
<evidence type="ECO:0000259" key="1">
    <source>
        <dbReference type="PROSITE" id="PS51186"/>
    </source>
</evidence>